<dbReference type="STRING" id="1142394.PSMK_24630"/>
<dbReference type="RefSeq" id="WP_014437835.1">
    <property type="nucleotide sequence ID" value="NC_017080.1"/>
</dbReference>
<evidence type="ECO:0000256" key="1">
    <source>
        <dbReference type="SAM" id="MobiDB-lite"/>
    </source>
</evidence>
<dbReference type="KEGG" id="phm:PSMK_24630"/>
<feature type="region of interest" description="Disordered" evidence="1">
    <location>
        <begin position="1"/>
        <end position="112"/>
    </location>
</feature>
<evidence type="ECO:0000313" key="3">
    <source>
        <dbReference type="Proteomes" id="UP000007881"/>
    </source>
</evidence>
<dbReference type="Proteomes" id="UP000007881">
    <property type="component" value="Chromosome"/>
</dbReference>
<organism evidence="2 3">
    <name type="scientific">Phycisphaera mikurensis (strain NBRC 102666 / KCTC 22515 / FYK2301M01)</name>
    <dbReference type="NCBI Taxonomy" id="1142394"/>
    <lineage>
        <taxon>Bacteria</taxon>
        <taxon>Pseudomonadati</taxon>
        <taxon>Planctomycetota</taxon>
        <taxon>Phycisphaerae</taxon>
        <taxon>Phycisphaerales</taxon>
        <taxon>Phycisphaeraceae</taxon>
        <taxon>Phycisphaera</taxon>
    </lineage>
</organism>
<accession>I0IH84</accession>
<proteinExistence type="predicted"/>
<dbReference type="AlphaFoldDB" id="I0IH84"/>
<feature type="compositionally biased region" description="Basic and acidic residues" evidence="1">
    <location>
        <begin position="67"/>
        <end position="76"/>
    </location>
</feature>
<gene>
    <name evidence="2" type="ordered locus">PSMK_24630</name>
</gene>
<dbReference type="HOGENOM" id="CLU_743641_0_0_0"/>
<protein>
    <submittedName>
        <fullName evidence="2">Uncharacterized protein</fullName>
    </submittedName>
</protein>
<evidence type="ECO:0000313" key="2">
    <source>
        <dbReference type="EMBL" id="BAM04622.1"/>
    </source>
</evidence>
<reference evidence="2 3" key="1">
    <citation type="submission" date="2012-02" db="EMBL/GenBank/DDBJ databases">
        <title>Complete genome sequence of Phycisphaera mikurensis NBRC 102666.</title>
        <authorList>
            <person name="Ankai A."/>
            <person name="Hosoyama A."/>
            <person name="Terui Y."/>
            <person name="Sekine M."/>
            <person name="Fukai R."/>
            <person name="Kato Y."/>
            <person name="Nakamura S."/>
            <person name="Yamada-Narita S."/>
            <person name="Kawakoshi A."/>
            <person name="Fukunaga Y."/>
            <person name="Yamazaki S."/>
            <person name="Fujita N."/>
        </authorList>
    </citation>
    <scope>NUCLEOTIDE SEQUENCE [LARGE SCALE GENOMIC DNA]</scope>
    <source>
        <strain evidence="3">NBRC 102666 / KCTC 22515 / FYK2301M01</strain>
    </source>
</reference>
<sequence>MTASPGSNPIGRSRGTVHGFEQLARKVGVPVPPREEEPPAVPPEDAADTGRFPTLRAHAFGDTPAGRLRDRARAVADESQAGYTAATPQRGRGRGRRGGRGAGSAAPPPELDAVPAMLDELGLTPVAVADGPPRFVLEAEEAVLRGLPPVPAGYGFKGGVARKVLARTLRLDAFGSAVRDIDLLRDADTPGDDDHRLASLYMPDDLTLGEFGIEVLTDEGGYMGSRELTVNQLVLLGGRLTVTHACLLDTLGLTLRVTGAHLTRTRGYVHPGVALKALRFAANLTAEGGEPRVLPFRVTPRRMKHGFDFYFALHLSRVFETGGAAAEVYTRLADDRGFLKRARLPVGASAEAAAGILKKRLAAYHLAFPEGV</sequence>
<dbReference type="EMBL" id="AP012338">
    <property type="protein sequence ID" value="BAM04622.1"/>
    <property type="molecule type" value="Genomic_DNA"/>
</dbReference>
<name>I0IH84_PHYMF</name>
<keyword evidence="3" id="KW-1185">Reference proteome</keyword>